<dbReference type="RefSeq" id="WP_053234204.1">
    <property type="nucleotide sequence ID" value="NZ_CP011125.1"/>
</dbReference>
<dbReference type="Gene3D" id="3.20.20.140">
    <property type="entry name" value="Metal-dependent hydrolases"/>
    <property type="match status" value="1"/>
</dbReference>
<feature type="region of interest" description="Disordered" evidence="1">
    <location>
        <begin position="270"/>
        <end position="315"/>
    </location>
</feature>
<dbReference type="CDD" id="cd01309">
    <property type="entry name" value="Met_dep_hydrolase_C"/>
    <property type="match status" value="1"/>
</dbReference>
<feature type="signal peptide" evidence="2">
    <location>
        <begin position="1"/>
        <end position="21"/>
    </location>
</feature>
<feature type="chain" id="PRO_5002512324" description="Amidohydrolase 3 domain-containing protein" evidence="2">
    <location>
        <begin position="22"/>
        <end position="526"/>
    </location>
</feature>
<dbReference type="InterPro" id="IPR032466">
    <property type="entry name" value="Metal_Hydrolase"/>
</dbReference>
<sequence>MRATRLSAIFVLLALGACGGAGLRAARPSAPEPSPAPPLLPWQAQRPSVPTIESPLVVLAGGTVLTATGRTIEDGVVVMEDGLVRAVGPRSEITIPEGAEVIDVSGRFVTPGIIDTHSHMGVYPVPEAQAHEDGNEATAPVTPHVRASDSFWPQDPALARALAAGITTIQVLPGSANLIGGAGETYKLHLGRTSSEMELPGAPDTMKMACGENPKRVYGGQHQEPSTRMGNVAGYRRAFQEAIEYGRSWSDWQETYRLWSIRQERWARWQSEQTEERDASEIPGAGGEGAGDDPGAPEEHPEDPGPAPAPPTRDFGHELLLGAIEGRVLVQMHCYRADEMARMIEIAREFGFRIRGFHHAVEAYKIRDLLTAEEISISTWADWWGFKMEAFDAIPENLALLTEAGTRAVLHSDSPMLIQRLNQEAGKAMAAGRRAGIEITEDQALRWITTNAAWTLGIDEMAGTLEPGRMADVVVWSASPFSVYAHADLVFVDGLREYDRARDGASRDSDFELGLDLQLEQDGGAR</sequence>
<dbReference type="InterPro" id="IPR051781">
    <property type="entry name" value="Metallo-dep_Hydrolase"/>
</dbReference>
<evidence type="ECO:0000259" key="3">
    <source>
        <dbReference type="Pfam" id="PF07969"/>
    </source>
</evidence>
<evidence type="ECO:0000313" key="5">
    <source>
        <dbReference type="Proteomes" id="UP000034883"/>
    </source>
</evidence>
<feature type="domain" description="Amidohydrolase 3" evidence="3">
    <location>
        <begin position="389"/>
        <end position="489"/>
    </location>
</feature>
<dbReference type="GO" id="GO:0016810">
    <property type="term" value="F:hydrolase activity, acting on carbon-nitrogen (but not peptide) bonds"/>
    <property type="evidence" value="ECO:0007669"/>
    <property type="project" value="InterPro"/>
</dbReference>
<keyword evidence="5" id="KW-1185">Reference proteome</keyword>
<name>A0A0F6YIN5_9BACT</name>
<keyword evidence="2" id="KW-0732">Signal</keyword>
<accession>A0A0F6YIN5</accession>
<evidence type="ECO:0000313" key="4">
    <source>
        <dbReference type="EMBL" id="AKF06928.1"/>
    </source>
</evidence>
<dbReference type="KEGG" id="samy:DB32_004077"/>
<dbReference type="EMBL" id="CP011125">
    <property type="protein sequence ID" value="AKF06928.1"/>
    <property type="molecule type" value="Genomic_DNA"/>
</dbReference>
<dbReference type="Pfam" id="PF07969">
    <property type="entry name" value="Amidohydro_3"/>
    <property type="match status" value="1"/>
</dbReference>
<dbReference type="PROSITE" id="PS51257">
    <property type="entry name" value="PROKAR_LIPOPROTEIN"/>
    <property type="match status" value="1"/>
</dbReference>
<dbReference type="STRING" id="927083.DB32_004077"/>
<dbReference type="InterPro" id="IPR011059">
    <property type="entry name" value="Metal-dep_hydrolase_composite"/>
</dbReference>
<protein>
    <recommendedName>
        <fullName evidence="3">Amidohydrolase 3 domain-containing protein</fullName>
    </recommendedName>
</protein>
<organism evidence="4 5">
    <name type="scientific">Sandaracinus amylolyticus</name>
    <dbReference type="NCBI Taxonomy" id="927083"/>
    <lineage>
        <taxon>Bacteria</taxon>
        <taxon>Pseudomonadati</taxon>
        <taxon>Myxococcota</taxon>
        <taxon>Polyangia</taxon>
        <taxon>Polyangiales</taxon>
        <taxon>Sandaracinaceae</taxon>
        <taxon>Sandaracinus</taxon>
    </lineage>
</organism>
<proteinExistence type="predicted"/>
<dbReference type="InterPro" id="IPR013108">
    <property type="entry name" value="Amidohydro_3"/>
</dbReference>
<dbReference type="SUPFAM" id="SSF51338">
    <property type="entry name" value="Composite domain of metallo-dependent hydrolases"/>
    <property type="match status" value="1"/>
</dbReference>
<dbReference type="AlphaFoldDB" id="A0A0F6YIN5"/>
<evidence type="ECO:0000256" key="1">
    <source>
        <dbReference type="SAM" id="MobiDB-lite"/>
    </source>
</evidence>
<dbReference type="SUPFAM" id="SSF51556">
    <property type="entry name" value="Metallo-dependent hydrolases"/>
    <property type="match status" value="1"/>
</dbReference>
<reference evidence="4 5" key="1">
    <citation type="submission" date="2015-03" db="EMBL/GenBank/DDBJ databases">
        <title>Genome assembly of Sandaracinus amylolyticus DSM 53668.</title>
        <authorList>
            <person name="Sharma G."/>
            <person name="Subramanian S."/>
        </authorList>
    </citation>
    <scope>NUCLEOTIDE SEQUENCE [LARGE SCALE GENOMIC DNA]</scope>
    <source>
        <strain evidence="4 5">DSM 53668</strain>
    </source>
</reference>
<evidence type="ECO:0000256" key="2">
    <source>
        <dbReference type="SAM" id="SignalP"/>
    </source>
</evidence>
<dbReference type="PANTHER" id="PTHR43135">
    <property type="entry name" value="ALPHA-D-RIBOSE 1-METHYLPHOSPHONATE 5-TRIPHOSPHATE DIPHOSPHATASE"/>
    <property type="match status" value="1"/>
</dbReference>
<dbReference type="OrthoDB" id="9796020at2"/>
<gene>
    <name evidence="4" type="ORF">DB32_004077</name>
</gene>
<dbReference type="PANTHER" id="PTHR43135:SF3">
    <property type="entry name" value="ALPHA-D-RIBOSE 1-METHYLPHOSPHONATE 5-TRIPHOSPHATE DIPHOSPHATASE"/>
    <property type="match status" value="1"/>
</dbReference>
<dbReference type="Proteomes" id="UP000034883">
    <property type="component" value="Chromosome"/>
</dbReference>